<organism evidence="2 3">
    <name type="scientific">Rhodotorula taiwanensis</name>
    <dbReference type="NCBI Taxonomy" id="741276"/>
    <lineage>
        <taxon>Eukaryota</taxon>
        <taxon>Fungi</taxon>
        <taxon>Dikarya</taxon>
        <taxon>Basidiomycota</taxon>
        <taxon>Pucciniomycotina</taxon>
        <taxon>Microbotryomycetes</taxon>
        <taxon>Sporidiobolales</taxon>
        <taxon>Sporidiobolaceae</taxon>
        <taxon>Rhodotorula</taxon>
    </lineage>
</organism>
<comment type="caution">
    <text evidence="2">The sequence shown here is derived from an EMBL/GenBank/DDBJ whole genome shotgun (WGS) entry which is preliminary data.</text>
</comment>
<keyword evidence="3" id="KW-1185">Reference proteome</keyword>
<proteinExistence type="predicted"/>
<evidence type="ECO:0000256" key="1">
    <source>
        <dbReference type="SAM" id="MobiDB-lite"/>
    </source>
</evidence>
<gene>
    <name evidence="2" type="ORF">BMF94_4552</name>
</gene>
<dbReference type="AlphaFoldDB" id="A0A2S5B6M3"/>
<sequence length="144" mass="15982">MTGPPAWPGTDYLYEQYRSETLSRSVLGERGGYDNGLTSPDSVNPEELATQSVRIKEEQLRREEEKLREVELRSQRELSEKRQELMAKEELLRNLEARLAAAQQQVNSATPPPPSPIGSGPASTYHDGYANGMPTAAHDSNGLQ</sequence>
<reference evidence="2 3" key="1">
    <citation type="journal article" date="2018" name="Front. Microbiol.">
        <title>Prospects for Fungal Bioremediation of Acidic Radioactive Waste Sites: Characterization and Genome Sequence of Rhodotorula taiwanensis MD1149.</title>
        <authorList>
            <person name="Tkavc R."/>
            <person name="Matrosova V.Y."/>
            <person name="Grichenko O.E."/>
            <person name="Gostincar C."/>
            <person name="Volpe R.P."/>
            <person name="Klimenkova P."/>
            <person name="Gaidamakova E.K."/>
            <person name="Zhou C.E."/>
            <person name="Stewart B.J."/>
            <person name="Lyman M.G."/>
            <person name="Malfatti S.A."/>
            <person name="Rubinfeld B."/>
            <person name="Courtot M."/>
            <person name="Singh J."/>
            <person name="Dalgard C.L."/>
            <person name="Hamilton T."/>
            <person name="Frey K.G."/>
            <person name="Gunde-Cimerman N."/>
            <person name="Dugan L."/>
            <person name="Daly M.J."/>
        </authorList>
    </citation>
    <scope>NUCLEOTIDE SEQUENCE [LARGE SCALE GENOMIC DNA]</scope>
    <source>
        <strain evidence="2 3">MD1149</strain>
    </source>
</reference>
<protein>
    <submittedName>
        <fullName evidence="2">Uncharacterized protein</fullName>
    </submittedName>
</protein>
<dbReference type="EMBL" id="PJQD01000049">
    <property type="protein sequence ID" value="POY72395.1"/>
    <property type="molecule type" value="Genomic_DNA"/>
</dbReference>
<feature type="region of interest" description="Disordered" evidence="1">
    <location>
        <begin position="25"/>
        <end position="47"/>
    </location>
</feature>
<dbReference type="OrthoDB" id="416553at2759"/>
<accession>A0A2S5B6M3</accession>
<name>A0A2S5B6M3_9BASI</name>
<feature type="region of interest" description="Disordered" evidence="1">
    <location>
        <begin position="101"/>
        <end position="144"/>
    </location>
</feature>
<dbReference type="STRING" id="741276.A0A2S5B6M3"/>
<dbReference type="Proteomes" id="UP000237144">
    <property type="component" value="Unassembled WGS sequence"/>
</dbReference>
<evidence type="ECO:0000313" key="3">
    <source>
        <dbReference type="Proteomes" id="UP000237144"/>
    </source>
</evidence>
<evidence type="ECO:0000313" key="2">
    <source>
        <dbReference type="EMBL" id="POY72395.1"/>
    </source>
</evidence>